<dbReference type="SUPFAM" id="SSF52402">
    <property type="entry name" value="Adenine nucleotide alpha hydrolases-like"/>
    <property type="match status" value="1"/>
</dbReference>
<dbReference type="PANTHER" id="PTHR46268">
    <property type="entry name" value="STRESS RESPONSE PROTEIN NHAX"/>
    <property type="match status" value="1"/>
</dbReference>
<evidence type="ECO:0000313" key="3">
    <source>
        <dbReference type="EMBL" id="QKD83157.1"/>
    </source>
</evidence>
<dbReference type="InterPro" id="IPR014729">
    <property type="entry name" value="Rossmann-like_a/b/a_fold"/>
</dbReference>
<sequence length="182" mass="19753">MTFKKILAALDQSPLGQSIYEQALELAKTQNAELMLYHALNPDLILGPMLLPGEMGLAPQLVTQAYEAQQNYLDRQTQEVRDWLNDLCQGAIAQGVSTRFSYRCTDAGRGICDLAKEWNADLVLLGRRGRSGLAEALLGSVSNYVLHHAPCAVLVLQTTPTPSTALQSDVAQTDLAKTAPLS</sequence>
<dbReference type="InterPro" id="IPR006016">
    <property type="entry name" value="UspA"/>
</dbReference>
<reference evidence="3 4" key="1">
    <citation type="submission" date="2020-05" db="EMBL/GenBank/DDBJ databases">
        <title>Complete genome sequence of of a novel Thermoleptolyngbya strain isolated from hot springs of Ganzi, Sichuan China.</title>
        <authorList>
            <person name="Tang J."/>
            <person name="Daroch M."/>
            <person name="Li L."/>
            <person name="Waleron K."/>
            <person name="Waleron M."/>
            <person name="Waleron M."/>
        </authorList>
    </citation>
    <scope>NUCLEOTIDE SEQUENCE [LARGE SCALE GENOMIC DNA]</scope>
    <source>
        <strain evidence="3 4">PKUAC-SCTA183</strain>
    </source>
</reference>
<protein>
    <submittedName>
        <fullName evidence="3">Universal stress protein</fullName>
    </submittedName>
</protein>
<dbReference type="PANTHER" id="PTHR46268:SF8">
    <property type="entry name" value="UNIVERSAL STRESS PROTEIN SLL1388"/>
    <property type="match status" value="1"/>
</dbReference>
<accession>A0A6M8BE87</accession>
<dbReference type="KEGG" id="theu:HPC62_13990"/>
<proteinExistence type="inferred from homology"/>
<gene>
    <name evidence="3" type="ORF">HPC62_13990</name>
</gene>
<evidence type="ECO:0000256" key="1">
    <source>
        <dbReference type="ARBA" id="ARBA00008791"/>
    </source>
</evidence>
<name>A0A6M8BE87_9CYAN</name>
<evidence type="ECO:0000259" key="2">
    <source>
        <dbReference type="Pfam" id="PF00582"/>
    </source>
</evidence>
<dbReference type="Proteomes" id="UP000505210">
    <property type="component" value="Chromosome"/>
</dbReference>
<dbReference type="RefSeq" id="WP_172356635.1">
    <property type="nucleotide sequence ID" value="NZ_CP053661.1"/>
</dbReference>
<dbReference type="CDD" id="cd00293">
    <property type="entry name" value="USP-like"/>
    <property type="match status" value="1"/>
</dbReference>
<dbReference type="PRINTS" id="PR01438">
    <property type="entry name" value="UNVRSLSTRESS"/>
</dbReference>
<feature type="domain" description="UspA" evidence="2">
    <location>
        <begin position="3"/>
        <end position="156"/>
    </location>
</feature>
<organism evidence="3 4">
    <name type="scientific">Thermoleptolyngbya sichuanensis A183</name>
    <dbReference type="NCBI Taxonomy" id="2737172"/>
    <lineage>
        <taxon>Bacteria</taxon>
        <taxon>Bacillati</taxon>
        <taxon>Cyanobacteriota</taxon>
        <taxon>Cyanophyceae</taxon>
        <taxon>Oculatellales</taxon>
        <taxon>Oculatellaceae</taxon>
        <taxon>Thermoleptolyngbya</taxon>
        <taxon>Thermoleptolyngbya sichuanensis</taxon>
    </lineage>
</organism>
<keyword evidence="4" id="KW-1185">Reference proteome</keyword>
<dbReference type="Pfam" id="PF00582">
    <property type="entry name" value="Usp"/>
    <property type="match status" value="1"/>
</dbReference>
<dbReference type="Gene3D" id="3.40.50.620">
    <property type="entry name" value="HUPs"/>
    <property type="match status" value="1"/>
</dbReference>
<dbReference type="AlphaFoldDB" id="A0A6M8BE87"/>
<dbReference type="InterPro" id="IPR006015">
    <property type="entry name" value="Universal_stress_UspA"/>
</dbReference>
<comment type="similarity">
    <text evidence="1">Belongs to the universal stress protein A family.</text>
</comment>
<evidence type="ECO:0000313" key="4">
    <source>
        <dbReference type="Proteomes" id="UP000505210"/>
    </source>
</evidence>
<dbReference type="EMBL" id="CP053661">
    <property type="protein sequence ID" value="QKD83157.1"/>
    <property type="molecule type" value="Genomic_DNA"/>
</dbReference>